<sequence length="21" mass="2356">MFSLQVLTSSYTRSQSSRSSC</sequence>
<dbReference type="EMBL" id="GGEC01089932">
    <property type="protein sequence ID" value="MBX70416.1"/>
    <property type="molecule type" value="Transcribed_RNA"/>
</dbReference>
<name>A0A2P2QTV2_RHIMU</name>
<feature type="region of interest" description="Disordered" evidence="1">
    <location>
        <begin position="1"/>
        <end position="21"/>
    </location>
</feature>
<reference evidence="2" key="1">
    <citation type="submission" date="2018-02" db="EMBL/GenBank/DDBJ databases">
        <title>Rhizophora mucronata_Transcriptome.</title>
        <authorList>
            <person name="Meera S.P."/>
            <person name="Sreeshan A."/>
            <person name="Augustine A."/>
        </authorList>
    </citation>
    <scope>NUCLEOTIDE SEQUENCE</scope>
    <source>
        <tissue evidence="2">Leaf</tissue>
    </source>
</reference>
<protein>
    <submittedName>
        <fullName evidence="2">Uncharacterized protein</fullName>
    </submittedName>
</protein>
<evidence type="ECO:0000313" key="2">
    <source>
        <dbReference type="EMBL" id="MBX70416.1"/>
    </source>
</evidence>
<feature type="compositionally biased region" description="Low complexity" evidence="1">
    <location>
        <begin position="8"/>
        <end position="21"/>
    </location>
</feature>
<organism evidence="2">
    <name type="scientific">Rhizophora mucronata</name>
    <name type="common">Asiatic mangrove</name>
    <dbReference type="NCBI Taxonomy" id="61149"/>
    <lineage>
        <taxon>Eukaryota</taxon>
        <taxon>Viridiplantae</taxon>
        <taxon>Streptophyta</taxon>
        <taxon>Embryophyta</taxon>
        <taxon>Tracheophyta</taxon>
        <taxon>Spermatophyta</taxon>
        <taxon>Magnoliopsida</taxon>
        <taxon>eudicotyledons</taxon>
        <taxon>Gunneridae</taxon>
        <taxon>Pentapetalae</taxon>
        <taxon>rosids</taxon>
        <taxon>fabids</taxon>
        <taxon>Malpighiales</taxon>
        <taxon>Rhizophoraceae</taxon>
        <taxon>Rhizophora</taxon>
    </lineage>
</organism>
<proteinExistence type="predicted"/>
<accession>A0A2P2QTV2</accession>
<dbReference type="AlphaFoldDB" id="A0A2P2QTV2"/>
<evidence type="ECO:0000256" key="1">
    <source>
        <dbReference type="SAM" id="MobiDB-lite"/>
    </source>
</evidence>